<dbReference type="RefSeq" id="YP_001425830.1">
    <property type="nucleotide sequence ID" value="NC_008603.1"/>
</dbReference>
<accession>A7J6Q2</accession>
<dbReference type="EMBL" id="DQ890022">
    <property type="protein sequence ID" value="ABT15483.1"/>
    <property type="molecule type" value="Genomic_DNA"/>
</dbReference>
<sequence length="90" mass="10321">MFLLTFSLPPTIRLQWVFVLSISPNPRILLLRSPTHFTPTLLVALLLLQLPLRSPWARVVATLMGFMPPEVSTVLLRTSCLDLWNMFRTC</sequence>
<dbReference type="KEGG" id="vg:5469988"/>
<proteinExistence type="predicted"/>
<dbReference type="GeneID" id="5469988"/>
<name>A7J6Q2_PBCVF</name>
<protein>
    <submittedName>
        <fullName evidence="1">Uncharacterized protein n198R</fullName>
    </submittedName>
</protein>
<evidence type="ECO:0000313" key="1">
    <source>
        <dbReference type="EMBL" id="ABT15483.1"/>
    </source>
</evidence>
<organismHost>
    <name type="scientific">Paramecium bursaria</name>
    <dbReference type="NCBI Taxonomy" id="74790"/>
</organismHost>
<organism evidence="1 2">
    <name type="scientific">Paramecium bursaria Chlorella virus FR483</name>
    <name type="common">PBCV-FR483</name>
    <dbReference type="NCBI Taxonomy" id="399781"/>
    <lineage>
        <taxon>Viruses</taxon>
        <taxon>Varidnaviria</taxon>
        <taxon>Bamfordvirae</taxon>
        <taxon>Nucleocytoviricota</taxon>
        <taxon>Megaviricetes</taxon>
        <taxon>Algavirales</taxon>
        <taxon>Phycodnaviridae</taxon>
        <taxon>Chlorovirus</taxon>
        <taxon>Chlorovirus conductrix</taxon>
        <taxon>Paramecium bursaria Chlorella virus A1</taxon>
    </lineage>
</organism>
<gene>
    <name evidence="1" type="primary">n198R</name>
    <name evidence="1" type="ORF">FR483_n198R</name>
</gene>
<reference evidence="1 2" key="1">
    <citation type="journal article" date="2007" name="Virology">
        <title>Sequence and annotation of the 314-kb MT325 and the 321-kb FR483 viruses that infect Chlorella Pbi.</title>
        <authorList>
            <person name="Fitzgerald L.A."/>
            <person name="Graves M.V."/>
            <person name="Li X."/>
            <person name="Feldblyum T."/>
            <person name="Hartigan J."/>
            <person name="Van Etten J.L."/>
        </authorList>
    </citation>
    <scope>NUCLEOTIDE SEQUENCE [LARGE SCALE GENOMIC DNA]</scope>
    <source>
        <strain evidence="1 2">FR483</strain>
    </source>
</reference>
<evidence type="ECO:0000313" key="2">
    <source>
        <dbReference type="Proteomes" id="UP000204095"/>
    </source>
</evidence>
<dbReference type="Proteomes" id="UP000204095">
    <property type="component" value="Segment"/>
</dbReference>